<evidence type="ECO:0000313" key="1">
    <source>
        <dbReference type="EMBL" id="CAH3178093.1"/>
    </source>
</evidence>
<keyword evidence="2" id="KW-1185">Reference proteome</keyword>
<name>A0ABN8RH26_9CNID</name>
<protein>
    <submittedName>
        <fullName evidence="1">Uncharacterized protein</fullName>
    </submittedName>
</protein>
<organism evidence="1 2">
    <name type="scientific">Porites evermanni</name>
    <dbReference type="NCBI Taxonomy" id="104178"/>
    <lineage>
        <taxon>Eukaryota</taxon>
        <taxon>Metazoa</taxon>
        <taxon>Cnidaria</taxon>
        <taxon>Anthozoa</taxon>
        <taxon>Hexacorallia</taxon>
        <taxon>Scleractinia</taxon>
        <taxon>Fungiina</taxon>
        <taxon>Poritidae</taxon>
        <taxon>Porites</taxon>
    </lineage>
</organism>
<gene>
    <name evidence="1" type="ORF">PEVE_00011599</name>
</gene>
<reference evidence="1 2" key="1">
    <citation type="submission" date="2022-05" db="EMBL/GenBank/DDBJ databases">
        <authorList>
            <consortium name="Genoscope - CEA"/>
            <person name="William W."/>
        </authorList>
    </citation>
    <scope>NUCLEOTIDE SEQUENCE [LARGE SCALE GENOMIC DNA]</scope>
</reference>
<accession>A0ABN8RH26</accession>
<sequence>MTLTIKICSSSASSASMDDRLRDALNEHLKSSGSLTFSHWKQTWKDGYSNQHTGAEEADLCAISCQLWTDYPDCLIVGLDRISKHGKMNTKTVLVDTNIPVEDLLKPENDTLHSTDSTSGEGYKLFALVITAEDGRFYSCVKPEADAHKCGGSEEDCVIIKDVVRHEEDLHHMEKAMKDFIVLETLKQQFLRFTRTQLQNDRRKRLGRQVQQ</sequence>
<evidence type="ECO:0000313" key="2">
    <source>
        <dbReference type="Proteomes" id="UP001159427"/>
    </source>
</evidence>
<proteinExistence type="predicted"/>
<comment type="caution">
    <text evidence="1">The sequence shown here is derived from an EMBL/GenBank/DDBJ whole genome shotgun (WGS) entry which is preliminary data.</text>
</comment>
<dbReference type="EMBL" id="CALNXI010001840">
    <property type="protein sequence ID" value="CAH3178093.1"/>
    <property type="molecule type" value="Genomic_DNA"/>
</dbReference>
<dbReference type="Proteomes" id="UP001159427">
    <property type="component" value="Unassembled WGS sequence"/>
</dbReference>